<evidence type="ECO:0000256" key="1">
    <source>
        <dbReference type="SAM" id="Phobius"/>
    </source>
</evidence>
<keyword evidence="4" id="KW-1185">Reference proteome</keyword>
<sequence>MQCRNHPATVQPRTTESLSFNSHRLHGLYRQRRTLRDAILSLFLSAAGASALAAGPLPQGGQFVAGTGSIATRSNGVDITQSTTRAVIDWRSFSIGNGNTVNVNNGTGATLSRVTGTDRSLINGQLVATGSFYLINPQGVVVGPSGVVTTGGRFVASTLDIGNDNFMNGGPLSLAGSSDGVVVNLGKISSTGGDVFLISRKLVENDGSIDAPKGSAELATGNQVLLKDSSTGPQVFVQPGTRGDVVNKGTIEAAQIDLRAADGNVFALAGQNGDLRATGTATRDGKVWLVADRGTAHVHSTVEASDANGSGGTVITTGNTLHLDDAAIDAALWNVSAPEFNAGPLNSATLARNLSSGTSITVNATGANSGTGNINFGAAVRWTGDASLTLNALHDVTLGPLVTLANTGAGNLTLRADSHGIDNGGSVANRGTIDWSRGTGVVSALYDMNGTYAAGTVTSNPSWSAAPFSGMRSQFTAYRLIGSRADLEKVSNDLSGVYALGRDLDFSTTAIEFNGIGGPANAAFTGQFDGMGHVIRNVNLRAADDSQINLGLFATIGPTGVVRNLGVENAYANGSVSGPVGILAGLNQGLINNSHTSGVSVQYFAGSGAGGFVARNDGTIERSSSSAGFIGLEALGGLAVVNNGLIVQSFVNGGASGGSRSNGGLLVTTNNGTITQSYATGVASMTYVGGLVGGNNGTISESFAASPLDSHAFPQIKGGIALNNGGTIASNVYWDVQASTATEGVLSGTPVPAENGLTTAQMGAASSFGPTWNFSPTGTWVMPAGGTHPILRWQQATK</sequence>
<dbReference type="InterPro" id="IPR011050">
    <property type="entry name" value="Pectin_lyase_fold/virulence"/>
</dbReference>
<dbReference type="SUPFAM" id="SSF51126">
    <property type="entry name" value="Pectin lyase-like"/>
    <property type="match status" value="1"/>
</dbReference>
<dbReference type="Pfam" id="PF05860">
    <property type="entry name" value="TPS"/>
    <property type="match status" value="1"/>
</dbReference>
<proteinExistence type="predicted"/>
<dbReference type="SMART" id="SM00912">
    <property type="entry name" value="Haemagg_act"/>
    <property type="match status" value="1"/>
</dbReference>
<dbReference type="InterPro" id="IPR012334">
    <property type="entry name" value="Pectin_lyas_fold"/>
</dbReference>
<keyword evidence="1" id="KW-0812">Transmembrane</keyword>
<evidence type="ECO:0000313" key="4">
    <source>
        <dbReference type="Proteomes" id="UP000219522"/>
    </source>
</evidence>
<dbReference type="Proteomes" id="UP000219522">
    <property type="component" value="Unassembled WGS sequence"/>
</dbReference>
<evidence type="ECO:0000259" key="2">
    <source>
        <dbReference type="SMART" id="SM00912"/>
    </source>
</evidence>
<dbReference type="Gene3D" id="2.160.20.10">
    <property type="entry name" value="Single-stranded right-handed beta-helix, Pectin lyase-like"/>
    <property type="match status" value="1"/>
</dbReference>
<dbReference type="AlphaFoldDB" id="A0A7Z7ID60"/>
<keyword evidence="1" id="KW-1133">Transmembrane helix</keyword>
<comment type="caution">
    <text evidence="3">The sequence shown here is derived from an EMBL/GenBank/DDBJ whole genome shotgun (WGS) entry which is preliminary data.</text>
</comment>
<dbReference type="PANTHER" id="PTHR12338:SF5">
    <property type="entry name" value="ANTIGEN 43-RELATED"/>
    <property type="match status" value="1"/>
</dbReference>
<evidence type="ECO:0000313" key="3">
    <source>
        <dbReference type="EMBL" id="SOE88546.1"/>
    </source>
</evidence>
<keyword evidence="1" id="KW-0472">Membrane</keyword>
<accession>A0A7Z7ID60</accession>
<dbReference type="EMBL" id="OCSU01000003">
    <property type="protein sequence ID" value="SOE88546.1"/>
    <property type="molecule type" value="Genomic_DNA"/>
</dbReference>
<reference evidence="3 4" key="1">
    <citation type="submission" date="2017-09" db="EMBL/GenBank/DDBJ databases">
        <authorList>
            <person name="Varghese N."/>
            <person name="Submissions S."/>
        </authorList>
    </citation>
    <scope>NUCLEOTIDE SEQUENCE [LARGE SCALE GENOMIC DNA]</scope>
    <source>
        <strain evidence="3 4">OK806</strain>
    </source>
</reference>
<organism evidence="3 4">
    <name type="scientific">Caballeronia arationis</name>
    <dbReference type="NCBI Taxonomy" id="1777142"/>
    <lineage>
        <taxon>Bacteria</taxon>
        <taxon>Pseudomonadati</taxon>
        <taxon>Pseudomonadota</taxon>
        <taxon>Betaproteobacteria</taxon>
        <taxon>Burkholderiales</taxon>
        <taxon>Burkholderiaceae</taxon>
        <taxon>Caballeronia</taxon>
    </lineage>
</organism>
<feature type="domain" description="Filamentous haemagglutinin FhaB/tRNA nuclease CdiA-like TPS" evidence="2">
    <location>
        <begin position="54"/>
        <end position="165"/>
    </location>
</feature>
<feature type="transmembrane region" description="Helical" evidence="1">
    <location>
        <begin position="38"/>
        <end position="57"/>
    </location>
</feature>
<dbReference type="NCBIfam" id="TIGR01901">
    <property type="entry name" value="adhes_NPXG"/>
    <property type="match status" value="1"/>
</dbReference>
<dbReference type="PANTHER" id="PTHR12338">
    <property type="entry name" value="AUTOTRANSPORTER"/>
    <property type="match status" value="1"/>
</dbReference>
<dbReference type="Gene3D" id="2.160.20.110">
    <property type="match status" value="1"/>
</dbReference>
<dbReference type="InterPro" id="IPR050909">
    <property type="entry name" value="Bact_Autotransporter_VF"/>
</dbReference>
<protein>
    <submittedName>
        <fullName evidence="3">Filamentous hemagglutinin family N-terminal domain-containing protein</fullName>
    </submittedName>
</protein>
<dbReference type="InterPro" id="IPR008638">
    <property type="entry name" value="FhaB/CdiA-like_TPS"/>
</dbReference>
<name>A0A7Z7ID60_9BURK</name>
<gene>
    <name evidence="3" type="ORF">SAMN05446927_7162</name>
</gene>